<evidence type="ECO:0000313" key="1">
    <source>
        <dbReference type="EMBL" id="VXC98690.1"/>
    </source>
</evidence>
<sequence>MQKNIVNQIIGGQLSTVRFFDGKYENKQCRRSLTFLFLRT</sequence>
<protein>
    <submittedName>
        <fullName evidence="1">Uncharacterized protein</fullName>
    </submittedName>
</protein>
<dbReference type="AlphaFoldDB" id="A0A654D1C6"/>
<name>A0A654D1C6_SPHMU</name>
<gene>
    <name evidence="1" type="ORF">SPHINGO8BC_51387</name>
</gene>
<proteinExistence type="predicted"/>
<reference evidence="1 2" key="1">
    <citation type="submission" date="2019-10" db="EMBL/GenBank/DDBJ databases">
        <authorList>
            <person name="Karimi E."/>
        </authorList>
    </citation>
    <scope>NUCLEOTIDE SEQUENCE [LARGE SCALE GENOMIC DNA]</scope>
    <source>
        <strain evidence="1">Sphingobacterium sp. 8BC</strain>
    </source>
</reference>
<dbReference type="Proteomes" id="UP000432350">
    <property type="component" value="Unassembled WGS sequence"/>
</dbReference>
<accession>A0A654D1C6</accession>
<organism evidence="1 2">
    <name type="scientific">Sphingobacterium multivorum</name>
    <dbReference type="NCBI Taxonomy" id="28454"/>
    <lineage>
        <taxon>Bacteria</taxon>
        <taxon>Pseudomonadati</taxon>
        <taxon>Bacteroidota</taxon>
        <taxon>Sphingobacteriia</taxon>
        <taxon>Sphingobacteriales</taxon>
        <taxon>Sphingobacteriaceae</taxon>
        <taxon>Sphingobacterium</taxon>
    </lineage>
</organism>
<dbReference type="EMBL" id="CABWMV010000024">
    <property type="protein sequence ID" value="VXC98690.1"/>
    <property type="molecule type" value="Genomic_DNA"/>
</dbReference>
<evidence type="ECO:0000313" key="2">
    <source>
        <dbReference type="Proteomes" id="UP000432350"/>
    </source>
</evidence>